<proteinExistence type="predicted"/>
<feature type="transmembrane region" description="Helical" evidence="1">
    <location>
        <begin position="146"/>
        <end position="165"/>
    </location>
</feature>
<comment type="caution">
    <text evidence="2">The sequence shown here is derived from an EMBL/GenBank/DDBJ whole genome shotgun (WGS) entry which is preliminary data.</text>
</comment>
<organism evidence="2 3">
    <name type="scientific">Candidatus Merdibacter merdavium</name>
    <dbReference type="NCBI Taxonomy" id="2838692"/>
    <lineage>
        <taxon>Bacteria</taxon>
        <taxon>Bacillati</taxon>
        <taxon>Bacillota</taxon>
        <taxon>Erysipelotrichia</taxon>
        <taxon>Erysipelotrichales</taxon>
        <taxon>Erysipelotrichaceae</taxon>
        <taxon>Merdibacter</taxon>
    </lineage>
</organism>
<feature type="transmembrane region" description="Helical" evidence="1">
    <location>
        <begin position="42"/>
        <end position="61"/>
    </location>
</feature>
<feature type="transmembrane region" description="Helical" evidence="1">
    <location>
        <begin position="82"/>
        <end position="108"/>
    </location>
</feature>
<dbReference type="Proteomes" id="UP000823896">
    <property type="component" value="Unassembled WGS sequence"/>
</dbReference>
<reference evidence="2" key="2">
    <citation type="submission" date="2021-04" db="EMBL/GenBank/DDBJ databases">
        <authorList>
            <person name="Gilroy R."/>
        </authorList>
    </citation>
    <scope>NUCLEOTIDE SEQUENCE</scope>
    <source>
        <strain evidence="2">CHK187-11901</strain>
    </source>
</reference>
<protein>
    <recommendedName>
        <fullName evidence="4">ABC-2 family transporter protein</fullName>
    </recommendedName>
</protein>
<evidence type="ECO:0000313" key="3">
    <source>
        <dbReference type="Proteomes" id="UP000823896"/>
    </source>
</evidence>
<feature type="transmembrane region" description="Helical" evidence="1">
    <location>
        <begin position="171"/>
        <end position="190"/>
    </location>
</feature>
<evidence type="ECO:0000313" key="2">
    <source>
        <dbReference type="EMBL" id="HJC37300.1"/>
    </source>
</evidence>
<feature type="transmembrane region" description="Helical" evidence="1">
    <location>
        <begin position="12"/>
        <end position="30"/>
    </location>
</feature>
<gene>
    <name evidence="2" type="ORF">H9702_09275</name>
</gene>
<dbReference type="AlphaFoldDB" id="A0A9D2NRQ5"/>
<dbReference type="EMBL" id="DWWM01000057">
    <property type="protein sequence ID" value="HJC37300.1"/>
    <property type="molecule type" value="Genomic_DNA"/>
</dbReference>
<feature type="transmembrane region" description="Helical" evidence="1">
    <location>
        <begin position="114"/>
        <end position="134"/>
    </location>
</feature>
<name>A0A9D2NRQ5_9FIRM</name>
<reference evidence="2" key="1">
    <citation type="journal article" date="2021" name="PeerJ">
        <title>Extensive microbial diversity within the chicken gut microbiome revealed by metagenomics and culture.</title>
        <authorList>
            <person name="Gilroy R."/>
            <person name="Ravi A."/>
            <person name="Getino M."/>
            <person name="Pursley I."/>
            <person name="Horton D.L."/>
            <person name="Alikhan N.F."/>
            <person name="Baker D."/>
            <person name="Gharbi K."/>
            <person name="Hall N."/>
            <person name="Watson M."/>
            <person name="Adriaenssens E.M."/>
            <person name="Foster-Nyarko E."/>
            <person name="Jarju S."/>
            <person name="Secka A."/>
            <person name="Antonio M."/>
            <person name="Oren A."/>
            <person name="Chaudhuri R.R."/>
            <person name="La Ragione R."/>
            <person name="Hildebrand F."/>
            <person name="Pallen M.J."/>
        </authorList>
    </citation>
    <scope>NUCLEOTIDE SEQUENCE</scope>
    <source>
        <strain evidence="2">CHK187-11901</strain>
    </source>
</reference>
<accession>A0A9D2NRQ5</accession>
<keyword evidence="1" id="KW-1133">Transmembrane helix</keyword>
<evidence type="ECO:0008006" key="4">
    <source>
        <dbReference type="Google" id="ProtNLM"/>
    </source>
</evidence>
<keyword evidence="1" id="KW-0472">Membrane</keyword>
<keyword evidence="1" id="KW-0812">Transmembrane</keyword>
<evidence type="ECO:0000256" key="1">
    <source>
        <dbReference type="SAM" id="Phobius"/>
    </source>
</evidence>
<sequence>MKKIIGFHLRSIKGMLACAVIYHVLVMAGLCQEHGHLDLSYYFFIWVIMAVFMIAIMASLDDLWYGPPSRTMYSLPYPRRQIIGALLMTKALLAGLQTMAAIAFMLYLQESISHLLSIVSLGLMAYLAAVLYFIMLSRQQDRSGLMHFLLVAACLAASVLIFVGWTQLLSAILTLLILLGLDLLLSVLLLRQGG</sequence>